<sequence length="170" mass="19125">MSAGRRLTQLTHHMKGKDIPNIPAIRKREFYKFILPIQTRWSDNDQYGHINNSIFYHYIDTVVNTYLIQQCKLVPSSSTGPIGLVISSFATFHAPVSFPVVIEAGLAITKIGNSSVKYQVGIFEKDKDIASVIGGFTHVFVSQPDRRPIKQIPEDMKIGLSQIYVEDTSQ</sequence>
<name>A0ABR2VYB3_9FUNG</name>
<dbReference type="PANTHER" id="PTHR31793">
    <property type="entry name" value="4-HYDROXYBENZOYL-COA THIOESTERASE FAMILY MEMBER"/>
    <property type="match status" value="1"/>
</dbReference>
<dbReference type="InterPro" id="IPR006683">
    <property type="entry name" value="Thioestr_dom"/>
</dbReference>
<dbReference type="Proteomes" id="UP001479436">
    <property type="component" value="Unassembled WGS sequence"/>
</dbReference>
<protein>
    <recommendedName>
        <fullName evidence="3">Thioesterase domain-containing protein</fullName>
    </recommendedName>
</protein>
<comment type="similarity">
    <text evidence="1">Belongs to the 4-hydroxybenzoyl-CoA thioesterase family.</text>
</comment>
<gene>
    <name evidence="4" type="ORF">K7432_008597</name>
</gene>
<evidence type="ECO:0000256" key="1">
    <source>
        <dbReference type="ARBA" id="ARBA00005953"/>
    </source>
</evidence>
<dbReference type="Gene3D" id="3.10.129.10">
    <property type="entry name" value="Hotdog Thioesterase"/>
    <property type="match status" value="1"/>
</dbReference>
<comment type="caution">
    <text evidence="4">The sequence shown here is derived from an EMBL/GenBank/DDBJ whole genome shotgun (WGS) entry which is preliminary data.</text>
</comment>
<evidence type="ECO:0000259" key="3">
    <source>
        <dbReference type="Pfam" id="PF03061"/>
    </source>
</evidence>
<proteinExistence type="inferred from homology"/>
<keyword evidence="2" id="KW-0378">Hydrolase</keyword>
<dbReference type="InterPro" id="IPR050563">
    <property type="entry name" value="4-hydroxybenzoyl-CoA_TE"/>
</dbReference>
<dbReference type="InterPro" id="IPR029069">
    <property type="entry name" value="HotDog_dom_sf"/>
</dbReference>
<accession>A0ABR2VYB3</accession>
<evidence type="ECO:0000313" key="5">
    <source>
        <dbReference type="Proteomes" id="UP001479436"/>
    </source>
</evidence>
<dbReference type="EMBL" id="JASJQH010007360">
    <property type="protein sequence ID" value="KAK9710206.1"/>
    <property type="molecule type" value="Genomic_DNA"/>
</dbReference>
<feature type="domain" description="Thioesterase" evidence="3">
    <location>
        <begin position="47"/>
        <end position="127"/>
    </location>
</feature>
<evidence type="ECO:0000313" key="4">
    <source>
        <dbReference type="EMBL" id="KAK9710206.1"/>
    </source>
</evidence>
<evidence type="ECO:0000256" key="2">
    <source>
        <dbReference type="ARBA" id="ARBA00022801"/>
    </source>
</evidence>
<organism evidence="4 5">
    <name type="scientific">Basidiobolus ranarum</name>
    <dbReference type="NCBI Taxonomy" id="34480"/>
    <lineage>
        <taxon>Eukaryota</taxon>
        <taxon>Fungi</taxon>
        <taxon>Fungi incertae sedis</taxon>
        <taxon>Zoopagomycota</taxon>
        <taxon>Entomophthoromycotina</taxon>
        <taxon>Basidiobolomycetes</taxon>
        <taxon>Basidiobolales</taxon>
        <taxon>Basidiobolaceae</taxon>
        <taxon>Basidiobolus</taxon>
    </lineage>
</organism>
<dbReference type="SUPFAM" id="SSF54637">
    <property type="entry name" value="Thioesterase/thiol ester dehydrase-isomerase"/>
    <property type="match status" value="1"/>
</dbReference>
<reference evidence="4 5" key="1">
    <citation type="submission" date="2023-04" db="EMBL/GenBank/DDBJ databases">
        <title>Genome of Basidiobolus ranarum AG-B5.</title>
        <authorList>
            <person name="Stajich J.E."/>
            <person name="Carter-House D."/>
            <person name="Gryganskyi A."/>
        </authorList>
    </citation>
    <scope>NUCLEOTIDE SEQUENCE [LARGE SCALE GENOMIC DNA]</scope>
    <source>
        <strain evidence="4 5">AG-B5</strain>
    </source>
</reference>
<keyword evidence="5" id="KW-1185">Reference proteome</keyword>
<dbReference type="CDD" id="cd00586">
    <property type="entry name" value="4HBT"/>
    <property type="match status" value="1"/>
</dbReference>
<dbReference type="PANTHER" id="PTHR31793:SF27">
    <property type="entry name" value="NOVEL THIOESTERASE SUPERFAMILY DOMAIN AND SAPOSIN A-TYPE DOMAIN CONTAINING PROTEIN (0610012H03RIK)"/>
    <property type="match status" value="1"/>
</dbReference>
<dbReference type="Pfam" id="PF03061">
    <property type="entry name" value="4HBT"/>
    <property type="match status" value="1"/>
</dbReference>